<protein>
    <submittedName>
        <fullName evidence="2">Uncharacterized protein</fullName>
    </submittedName>
</protein>
<reference evidence="2" key="1">
    <citation type="submission" date="2021-08" db="EMBL/GenBank/DDBJ databases">
        <authorList>
            <person name="Stevens D.C."/>
        </authorList>
    </citation>
    <scope>NUCLEOTIDE SEQUENCE</scope>
    <source>
        <strain evidence="2">DSM 53165</strain>
    </source>
</reference>
<keyword evidence="3" id="KW-1185">Reference proteome</keyword>
<dbReference type="Proteomes" id="UP001139031">
    <property type="component" value="Unassembled WGS sequence"/>
</dbReference>
<proteinExistence type="predicted"/>
<sequence>MPVELEDEEFAWEEAGEDEVTVDRGDQYEDRWHVTPGENCNRLLVQPMHGGEPIGGPRIYHRGVVCVHVLPMCPEGQGECHIYESKWCDAPPPACEAP</sequence>
<evidence type="ECO:0000313" key="3">
    <source>
        <dbReference type="Proteomes" id="UP001139031"/>
    </source>
</evidence>
<dbReference type="RefSeq" id="WP_224189640.1">
    <property type="nucleotide sequence ID" value="NZ_JAIRAU010000001.1"/>
</dbReference>
<feature type="region of interest" description="Disordered" evidence="1">
    <location>
        <begin position="1"/>
        <end position="22"/>
    </location>
</feature>
<feature type="compositionally biased region" description="Acidic residues" evidence="1">
    <location>
        <begin position="1"/>
        <end position="20"/>
    </location>
</feature>
<evidence type="ECO:0000313" key="2">
    <source>
        <dbReference type="EMBL" id="MBZ5707877.1"/>
    </source>
</evidence>
<organism evidence="2 3">
    <name type="scientific">Nannocystis pusilla</name>
    <dbReference type="NCBI Taxonomy" id="889268"/>
    <lineage>
        <taxon>Bacteria</taxon>
        <taxon>Pseudomonadati</taxon>
        <taxon>Myxococcota</taxon>
        <taxon>Polyangia</taxon>
        <taxon>Nannocystales</taxon>
        <taxon>Nannocystaceae</taxon>
        <taxon>Nannocystis</taxon>
    </lineage>
</organism>
<accession>A0ABS7TI20</accession>
<evidence type="ECO:0000256" key="1">
    <source>
        <dbReference type="SAM" id="MobiDB-lite"/>
    </source>
</evidence>
<gene>
    <name evidence="2" type="ORF">K7C98_01300</name>
</gene>
<name>A0ABS7TI20_9BACT</name>
<comment type="caution">
    <text evidence="2">The sequence shown here is derived from an EMBL/GenBank/DDBJ whole genome shotgun (WGS) entry which is preliminary data.</text>
</comment>
<dbReference type="EMBL" id="JAIRAU010000001">
    <property type="protein sequence ID" value="MBZ5707877.1"/>
    <property type="molecule type" value="Genomic_DNA"/>
</dbReference>